<organism evidence="3 4">
    <name type="scientific">Aurantiacibacter gilvus</name>
    <dbReference type="NCBI Taxonomy" id="3139141"/>
    <lineage>
        <taxon>Bacteria</taxon>
        <taxon>Pseudomonadati</taxon>
        <taxon>Pseudomonadota</taxon>
        <taxon>Alphaproteobacteria</taxon>
        <taxon>Sphingomonadales</taxon>
        <taxon>Erythrobacteraceae</taxon>
        <taxon>Aurantiacibacter</taxon>
    </lineage>
</organism>
<protein>
    <submittedName>
        <fullName evidence="3">LapA family protein</fullName>
    </submittedName>
</protein>
<keyword evidence="4" id="KW-1185">Reference proteome</keyword>
<evidence type="ECO:0000313" key="3">
    <source>
        <dbReference type="EMBL" id="MEL1250572.1"/>
    </source>
</evidence>
<gene>
    <name evidence="3" type="ORF">AAEO60_07810</name>
</gene>
<dbReference type="RefSeq" id="WP_341673090.1">
    <property type="nucleotide sequence ID" value="NZ_JBBYHV010000001.1"/>
</dbReference>
<dbReference type="Proteomes" id="UP001497045">
    <property type="component" value="Unassembled WGS sequence"/>
</dbReference>
<evidence type="ECO:0000313" key="4">
    <source>
        <dbReference type="Proteomes" id="UP001497045"/>
    </source>
</evidence>
<proteinExistence type="predicted"/>
<feature type="compositionally biased region" description="Pro residues" evidence="1">
    <location>
        <begin position="92"/>
        <end position="116"/>
    </location>
</feature>
<reference evidence="3 4" key="1">
    <citation type="submission" date="2024-04" db="EMBL/GenBank/DDBJ databases">
        <title>Aurantiacibacter sp. DGU6 16S ribosomal RNA gene Genome sequencing and assembly.</title>
        <authorList>
            <person name="Park S."/>
        </authorList>
    </citation>
    <scope>NUCLEOTIDE SEQUENCE [LARGE SCALE GENOMIC DNA]</scope>
    <source>
        <strain evidence="3 4">DGU6</strain>
    </source>
</reference>
<name>A0ABU9IEG9_9SPHN</name>
<evidence type="ECO:0000256" key="2">
    <source>
        <dbReference type="SAM" id="Phobius"/>
    </source>
</evidence>
<keyword evidence="2" id="KW-1133">Transmembrane helix</keyword>
<evidence type="ECO:0000256" key="1">
    <source>
        <dbReference type="SAM" id="MobiDB-lite"/>
    </source>
</evidence>
<keyword evidence="2" id="KW-0812">Transmembrane</keyword>
<feature type="transmembrane region" description="Helical" evidence="2">
    <location>
        <begin position="47"/>
        <end position="66"/>
    </location>
</feature>
<comment type="caution">
    <text evidence="3">The sequence shown here is derived from an EMBL/GenBank/DDBJ whole genome shotgun (WGS) entry which is preliminary data.</text>
</comment>
<feature type="region of interest" description="Disordered" evidence="1">
    <location>
        <begin position="82"/>
        <end position="140"/>
    </location>
</feature>
<keyword evidence="2" id="KW-0472">Membrane</keyword>
<sequence length="140" mass="15125">MQIIRTIIWVLLLVALLLFSAVNWDDVKVVLWPNSDPAQTIVADTKIPVLVLLSFLIGFLPMWLYHRASKWGMTRKIANLENAARTQANTPVAPPSPPAPEAEAAPPPPPPPPPASEPAASEERSELGPLTPPDEDSGKA</sequence>
<accession>A0ABU9IEG9</accession>
<dbReference type="EMBL" id="JBBYHV010000001">
    <property type="protein sequence ID" value="MEL1250572.1"/>
    <property type="molecule type" value="Genomic_DNA"/>
</dbReference>